<keyword evidence="7" id="KW-1185">Reference proteome</keyword>
<evidence type="ECO:0000313" key="7">
    <source>
        <dbReference type="Proteomes" id="UP001597186"/>
    </source>
</evidence>
<dbReference type="PANTHER" id="PTHR30126">
    <property type="entry name" value="HTH-TYPE TRANSCRIPTIONAL REGULATOR"/>
    <property type="match status" value="1"/>
</dbReference>
<dbReference type="Pfam" id="PF03466">
    <property type="entry name" value="LysR_substrate"/>
    <property type="match status" value="1"/>
</dbReference>
<keyword evidence="4" id="KW-0804">Transcription</keyword>
<protein>
    <submittedName>
        <fullName evidence="6">LysR substrate-binding domain-containing protein</fullName>
    </submittedName>
</protein>
<evidence type="ECO:0000256" key="1">
    <source>
        <dbReference type="ARBA" id="ARBA00009437"/>
    </source>
</evidence>
<dbReference type="InterPro" id="IPR000847">
    <property type="entry name" value="LysR_HTH_N"/>
</dbReference>
<dbReference type="SUPFAM" id="SSF46785">
    <property type="entry name" value="Winged helix' DNA-binding domain"/>
    <property type="match status" value="1"/>
</dbReference>
<accession>A0ABW4EIB0</accession>
<dbReference type="EMBL" id="JBHUDD010000133">
    <property type="protein sequence ID" value="MFD1510610.1"/>
    <property type="molecule type" value="Genomic_DNA"/>
</dbReference>
<dbReference type="CDD" id="cd05466">
    <property type="entry name" value="PBP2_LTTR_substrate"/>
    <property type="match status" value="1"/>
</dbReference>
<dbReference type="PRINTS" id="PR00039">
    <property type="entry name" value="HTHLYSR"/>
</dbReference>
<dbReference type="Gene3D" id="3.40.190.290">
    <property type="match status" value="1"/>
</dbReference>
<dbReference type="SUPFAM" id="SSF53850">
    <property type="entry name" value="Periplasmic binding protein-like II"/>
    <property type="match status" value="1"/>
</dbReference>
<evidence type="ECO:0000256" key="4">
    <source>
        <dbReference type="ARBA" id="ARBA00023163"/>
    </source>
</evidence>
<name>A0ABW4EIB0_9RHOB</name>
<comment type="similarity">
    <text evidence="1">Belongs to the LysR transcriptional regulatory family.</text>
</comment>
<dbReference type="RefSeq" id="WP_379916946.1">
    <property type="nucleotide sequence ID" value="NZ_JBHUDD010000133.1"/>
</dbReference>
<comment type="caution">
    <text evidence="6">The sequence shown here is derived from an EMBL/GenBank/DDBJ whole genome shotgun (WGS) entry which is preliminary data.</text>
</comment>
<keyword evidence="3" id="KW-0238">DNA-binding</keyword>
<dbReference type="Pfam" id="PF00126">
    <property type="entry name" value="HTH_1"/>
    <property type="match status" value="1"/>
</dbReference>
<dbReference type="InterPro" id="IPR036388">
    <property type="entry name" value="WH-like_DNA-bd_sf"/>
</dbReference>
<gene>
    <name evidence="6" type="ORF">ACFTOW_14560</name>
</gene>
<evidence type="ECO:0000259" key="5">
    <source>
        <dbReference type="PROSITE" id="PS50931"/>
    </source>
</evidence>
<sequence length="350" mass="38463">MTKSSACSFLRSGYHFRLRCGGRVALACVLGALAIAECCSHPCLQGPVQAFMQHRLSLAQLRVIEALARTRRINDAAKELAVTQPSVSKHLSTIETRYGHRLFERQGQHLVATELCEKLLPRLRTLLALAKEIDTELDGLRGLREGRLRVGYSTHQFVMHVLGAFMDSFRGIKIEARCMASFDLLDQLRGGKLDAAFVTLPGAEADLHMLELRREELVLMTSLDHPLAGQETMLLRDLSAWPLIQREATSGTRRVLEAIAVREGVRLNTALDLGSWESLRDAVAAGIGVGVVMAGEIAQDPKMCAIRIETGRAKAPTVGHYLVCMSDARDLAAIKALFNLNEKLAESTTL</sequence>
<dbReference type="InterPro" id="IPR005119">
    <property type="entry name" value="LysR_subst-bd"/>
</dbReference>
<keyword evidence="2" id="KW-0805">Transcription regulation</keyword>
<dbReference type="Gene3D" id="1.10.10.10">
    <property type="entry name" value="Winged helix-like DNA-binding domain superfamily/Winged helix DNA-binding domain"/>
    <property type="match status" value="1"/>
</dbReference>
<proteinExistence type="inferred from homology"/>
<dbReference type="Proteomes" id="UP001597186">
    <property type="component" value="Unassembled WGS sequence"/>
</dbReference>
<evidence type="ECO:0000313" key="6">
    <source>
        <dbReference type="EMBL" id="MFD1510610.1"/>
    </source>
</evidence>
<dbReference type="InterPro" id="IPR036390">
    <property type="entry name" value="WH_DNA-bd_sf"/>
</dbReference>
<organism evidence="6 7">
    <name type="scientific">Lacimonas salitolerans</name>
    <dbReference type="NCBI Taxonomy" id="1323750"/>
    <lineage>
        <taxon>Bacteria</taxon>
        <taxon>Pseudomonadati</taxon>
        <taxon>Pseudomonadota</taxon>
        <taxon>Alphaproteobacteria</taxon>
        <taxon>Rhodobacterales</taxon>
        <taxon>Paracoccaceae</taxon>
        <taxon>Lacimonas</taxon>
    </lineage>
</organism>
<evidence type="ECO:0000256" key="2">
    <source>
        <dbReference type="ARBA" id="ARBA00023015"/>
    </source>
</evidence>
<dbReference type="PANTHER" id="PTHR30126:SF39">
    <property type="entry name" value="HTH-TYPE TRANSCRIPTIONAL REGULATOR CYSL"/>
    <property type="match status" value="1"/>
</dbReference>
<dbReference type="PROSITE" id="PS50931">
    <property type="entry name" value="HTH_LYSR"/>
    <property type="match status" value="1"/>
</dbReference>
<evidence type="ECO:0000256" key="3">
    <source>
        <dbReference type="ARBA" id="ARBA00023125"/>
    </source>
</evidence>
<feature type="domain" description="HTH lysR-type" evidence="5">
    <location>
        <begin position="56"/>
        <end position="113"/>
    </location>
</feature>
<reference evidence="7" key="1">
    <citation type="journal article" date="2019" name="Int. J. Syst. Evol. Microbiol.">
        <title>The Global Catalogue of Microorganisms (GCM) 10K type strain sequencing project: providing services to taxonomists for standard genome sequencing and annotation.</title>
        <authorList>
            <consortium name="The Broad Institute Genomics Platform"/>
            <consortium name="The Broad Institute Genome Sequencing Center for Infectious Disease"/>
            <person name="Wu L."/>
            <person name="Ma J."/>
        </authorList>
    </citation>
    <scope>NUCLEOTIDE SEQUENCE [LARGE SCALE GENOMIC DNA]</scope>
    <source>
        <strain evidence="7">CGMCC 1.12477</strain>
    </source>
</reference>